<evidence type="ECO:0000259" key="5">
    <source>
        <dbReference type="PROSITE" id="PS51891"/>
    </source>
</evidence>
<name>A0AAJ0BJ27_9PEZI</name>
<dbReference type="Pfam" id="PF04828">
    <property type="entry name" value="GFA"/>
    <property type="match status" value="1"/>
</dbReference>
<evidence type="ECO:0000256" key="3">
    <source>
        <dbReference type="ARBA" id="ARBA00022833"/>
    </source>
</evidence>
<dbReference type="PANTHER" id="PTHR28620">
    <property type="entry name" value="CENTROMERE PROTEIN V"/>
    <property type="match status" value="1"/>
</dbReference>
<organism evidence="6 7">
    <name type="scientific">Echria macrotheca</name>
    <dbReference type="NCBI Taxonomy" id="438768"/>
    <lineage>
        <taxon>Eukaryota</taxon>
        <taxon>Fungi</taxon>
        <taxon>Dikarya</taxon>
        <taxon>Ascomycota</taxon>
        <taxon>Pezizomycotina</taxon>
        <taxon>Sordariomycetes</taxon>
        <taxon>Sordariomycetidae</taxon>
        <taxon>Sordariales</taxon>
        <taxon>Schizotheciaceae</taxon>
        <taxon>Echria</taxon>
    </lineage>
</organism>
<feature type="compositionally biased region" description="Basic and acidic residues" evidence="4">
    <location>
        <begin position="119"/>
        <end position="128"/>
    </location>
</feature>
<dbReference type="AlphaFoldDB" id="A0AAJ0BJ27"/>
<feature type="domain" description="CENP-V/GFA" evidence="5">
    <location>
        <begin position="149"/>
        <end position="286"/>
    </location>
</feature>
<keyword evidence="3" id="KW-0862">Zinc</keyword>
<protein>
    <submittedName>
        <fullName evidence="6">Mss4-like protein</fullName>
    </submittedName>
</protein>
<dbReference type="Gene3D" id="2.170.150.70">
    <property type="match status" value="2"/>
</dbReference>
<comment type="similarity">
    <text evidence="1">Belongs to the Gfa family.</text>
</comment>
<evidence type="ECO:0000256" key="4">
    <source>
        <dbReference type="SAM" id="MobiDB-lite"/>
    </source>
</evidence>
<dbReference type="GO" id="GO:0046872">
    <property type="term" value="F:metal ion binding"/>
    <property type="evidence" value="ECO:0007669"/>
    <property type="project" value="UniProtKB-KW"/>
</dbReference>
<reference evidence="6" key="1">
    <citation type="submission" date="2023-06" db="EMBL/GenBank/DDBJ databases">
        <title>Genome-scale phylogeny and comparative genomics of the fungal order Sordariales.</title>
        <authorList>
            <consortium name="Lawrence Berkeley National Laboratory"/>
            <person name="Hensen N."/>
            <person name="Bonometti L."/>
            <person name="Westerberg I."/>
            <person name="Brannstrom I.O."/>
            <person name="Guillou S."/>
            <person name="Cros-Aarteil S."/>
            <person name="Calhoun S."/>
            <person name="Haridas S."/>
            <person name="Kuo A."/>
            <person name="Mondo S."/>
            <person name="Pangilinan J."/>
            <person name="Riley R."/>
            <person name="Labutti K."/>
            <person name="Andreopoulos B."/>
            <person name="Lipzen A."/>
            <person name="Chen C."/>
            <person name="Yanf M."/>
            <person name="Daum C."/>
            <person name="Ng V."/>
            <person name="Clum A."/>
            <person name="Steindorff A."/>
            <person name="Ohm R."/>
            <person name="Martin F."/>
            <person name="Silar P."/>
            <person name="Natvig D."/>
            <person name="Lalanne C."/>
            <person name="Gautier V."/>
            <person name="Ament-Velasquez S.L."/>
            <person name="Kruys A."/>
            <person name="Hutchinson M.I."/>
            <person name="Powell A.J."/>
            <person name="Barry K."/>
            <person name="Miller A.N."/>
            <person name="Grigoriev I.V."/>
            <person name="Debuchy R."/>
            <person name="Gladieux P."/>
            <person name="Thoren M.H."/>
            <person name="Johannesson H."/>
        </authorList>
    </citation>
    <scope>NUCLEOTIDE SEQUENCE</scope>
    <source>
        <strain evidence="6">PSN4</strain>
    </source>
</reference>
<dbReference type="InterPro" id="IPR011057">
    <property type="entry name" value="Mss4-like_sf"/>
</dbReference>
<evidence type="ECO:0000313" key="6">
    <source>
        <dbReference type="EMBL" id="KAK1757777.1"/>
    </source>
</evidence>
<dbReference type="InterPro" id="IPR006913">
    <property type="entry name" value="CENP-V/GFA"/>
</dbReference>
<feature type="domain" description="CENP-V/GFA" evidence="5">
    <location>
        <begin position="5"/>
        <end position="123"/>
    </location>
</feature>
<evidence type="ECO:0000256" key="2">
    <source>
        <dbReference type="ARBA" id="ARBA00022723"/>
    </source>
</evidence>
<accession>A0AAJ0BJ27</accession>
<evidence type="ECO:0000313" key="7">
    <source>
        <dbReference type="Proteomes" id="UP001239445"/>
    </source>
</evidence>
<sequence>MEEAIRGNCHCGNFRFEIPADSSSTPAKLGVTICHCSLCTKLGSLWLPVNPDDFAITRDKGTLTTYRGVRFCRDCGTTVTSEHVAGPLQGKFLVNARAVAGFNPFQLGTNVIHTTGSETDPKDIDHQQRQTQTPSSMPVTGAEQDPVKHRGSCHCGKVNVELLVELDELEIKEDNCSSCVRDAYIGTYPTKEQVRIHGREHTFEYRYGSKFNGIAHCRTCGVVVFTNVYGPPLSVFDRLPAERKERALAVYWKNMALQPVNVRVLDGVDLGALTIQKTDEGAEGYVLPP</sequence>
<feature type="compositionally biased region" description="Polar residues" evidence="4">
    <location>
        <begin position="129"/>
        <end position="138"/>
    </location>
</feature>
<comment type="caution">
    <text evidence="6">The sequence shown here is derived from an EMBL/GenBank/DDBJ whole genome shotgun (WGS) entry which is preliminary data.</text>
</comment>
<dbReference type="EMBL" id="MU839830">
    <property type="protein sequence ID" value="KAK1757777.1"/>
    <property type="molecule type" value="Genomic_DNA"/>
</dbReference>
<feature type="region of interest" description="Disordered" evidence="4">
    <location>
        <begin position="112"/>
        <end position="146"/>
    </location>
</feature>
<dbReference type="SUPFAM" id="SSF51316">
    <property type="entry name" value="Mss4-like"/>
    <property type="match status" value="2"/>
</dbReference>
<keyword evidence="7" id="KW-1185">Reference proteome</keyword>
<dbReference type="PANTHER" id="PTHR28620:SF1">
    <property type="entry name" value="CENP-V_GFA DOMAIN-CONTAINING PROTEIN"/>
    <property type="match status" value="1"/>
</dbReference>
<dbReference type="Proteomes" id="UP001239445">
    <property type="component" value="Unassembled WGS sequence"/>
</dbReference>
<gene>
    <name evidence="6" type="ORF">QBC47DRAFT_376962</name>
</gene>
<keyword evidence="2" id="KW-0479">Metal-binding</keyword>
<proteinExistence type="inferred from homology"/>
<evidence type="ECO:0000256" key="1">
    <source>
        <dbReference type="ARBA" id="ARBA00005495"/>
    </source>
</evidence>
<dbReference type="GO" id="GO:0016846">
    <property type="term" value="F:carbon-sulfur lyase activity"/>
    <property type="evidence" value="ECO:0007669"/>
    <property type="project" value="InterPro"/>
</dbReference>
<dbReference type="InterPro" id="IPR052355">
    <property type="entry name" value="CENP-V-like"/>
</dbReference>
<dbReference type="PROSITE" id="PS51891">
    <property type="entry name" value="CENP_V_GFA"/>
    <property type="match status" value="2"/>
</dbReference>